<reference evidence="9" key="1">
    <citation type="submission" date="2020-02" db="EMBL/GenBank/DDBJ databases">
        <title>Identification and distribution of gene clusters putatively required for synthesis of sphingolipid metabolism inhibitors in phylogenetically diverse species of the filamentous fungus Fusarium.</title>
        <authorList>
            <person name="Kim H.-S."/>
            <person name="Busman M."/>
            <person name="Brown D.W."/>
            <person name="Divon H."/>
            <person name="Uhlig S."/>
            <person name="Proctor R.H."/>
        </authorList>
    </citation>
    <scope>NUCLEOTIDE SEQUENCE [LARGE SCALE GENOMIC DNA]</scope>
    <source>
        <strain evidence="9">NRRL 39464</strain>
    </source>
</reference>
<evidence type="ECO:0000256" key="2">
    <source>
        <dbReference type="ARBA" id="ARBA00006674"/>
    </source>
</evidence>
<keyword evidence="4 5" id="KW-0539">Nucleus</keyword>
<dbReference type="GO" id="GO:0032040">
    <property type="term" value="C:small-subunit processome"/>
    <property type="evidence" value="ECO:0007669"/>
    <property type="project" value="TreeGrafter"/>
</dbReference>
<dbReference type="EMBL" id="JAAFOW010003509">
    <property type="protein sequence ID" value="KAF5251962.1"/>
    <property type="molecule type" value="Genomic_DNA"/>
</dbReference>
<protein>
    <recommendedName>
        <fullName evidence="5">U3 small nucleolar RNA-associated protein 22</fullName>
    </recommendedName>
</protein>
<organism evidence="9 10">
    <name type="scientific">Fusarium oxysporum</name>
    <name type="common">Fusarium vascular wilt</name>
    <dbReference type="NCBI Taxonomy" id="5507"/>
    <lineage>
        <taxon>Eukaryota</taxon>
        <taxon>Fungi</taxon>
        <taxon>Dikarya</taxon>
        <taxon>Ascomycota</taxon>
        <taxon>Pezizomycotina</taxon>
        <taxon>Sordariomycetes</taxon>
        <taxon>Hypocreomycetidae</taxon>
        <taxon>Hypocreales</taxon>
        <taxon>Nectriaceae</taxon>
        <taxon>Fusarium</taxon>
        <taxon>Fusarium oxysporum species complex</taxon>
    </lineage>
</organism>
<keyword evidence="5" id="KW-0687">Ribonucleoprotein</keyword>
<sequence length="400" mass="44601">MESSSKRRKLDHSGSGLRHDALIDFEARSSARVSTASTFVLQTDELLKEAKLDYGKALKHVDANLHRLKEAIDTATPHGPEPITEVTSRFEKKHRIVIPYPDPKPAKDAPYKLSFEKPGSYNVVGSYVAKTMVKSQAQFGIDMVVQMPKAMFQEKDFTSMRYFYRRAYYIAYIAANVKKELGDSMDIGFEYLNENPLLPVLALRPKAEEEETDAKEINGKASKKKAKVMKSPYTIRLIPCAPDGLFPKSKLLPRSNNNRSGESDDKKTQARTPFYNSTLKAEETFISYLRVLTHAKNECPALTDACVLGRIWLQQRGFGSSISQGGFGHFEWSVMIALLLQMGGRNGHAALSNSLSSTELFKAAIQFLSATDFNKTPFVFGSSKISADSVREAGPVMYDP</sequence>
<proteinExistence type="inferred from homology"/>
<dbReference type="Pfam" id="PF03813">
    <property type="entry name" value="Nrap"/>
    <property type="match status" value="1"/>
</dbReference>
<dbReference type="Gene3D" id="1.10.1410.10">
    <property type="match status" value="1"/>
</dbReference>
<dbReference type="PANTHER" id="PTHR17972:SF0">
    <property type="entry name" value="NUCLEOLAR PROTEIN 6"/>
    <property type="match status" value="1"/>
</dbReference>
<evidence type="ECO:0000256" key="5">
    <source>
        <dbReference type="RuleBase" id="RU364032"/>
    </source>
</evidence>
<dbReference type="GO" id="GO:0032545">
    <property type="term" value="C:CURI complex"/>
    <property type="evidence" value="ECO:0007669"/>
    <property type="project" value="TreeGrafter"/>
</dbReference>
<dbReference type="Proteomes" id="UP000558688">
    <property type="component" value="Unassembled WGS sequence"/>
</dbReference>
<evidence type="ECO:0000256" key="3">
    <source>
        <dbReference type="ARBA" id="ARBA00022884"/>
    </source>
</evidence>
<evidence type="ECO:0000256" key="4">
    <source>
        <dbReference type="ARBA" id="ARBA00023242"/>
    </source>
</evidence>
<keyword evidence="5" id="KW-0698">rRNA processing</keyword>
<evidence type="ECO:0000259" key="7">
    <source>
        <dbReference type="Pfam" id="PF03813"/>
    </source>
</evidence>
<evidence type="ECO:0000259" key="8">
    <source>
        <dbReference type="Pfam" id="PF17403"/>
    </source>
</evidence>
<gene>
    <name evidence="9" type="ORF">FOXYS1_14708</name>
</gene>
<dbReference type="Pfam" id="PF17403">
    <property type="entry name" value="Nrap_D2"/>
    <property type="match status" value="1"/>
</dbReference>
<comment type="caution">
    <text evidence="9">The sequence shown here is derived from an EMBL/GenBank/DDBJ whole genome shotgun (WGS) entry which is preliminary data.</text>
</comment>
<name>A0A8H5E9P6_FUSOX</name>
<keyword evidence="3 5" id="KW-0694">RNA-binding</keyword>
<dbReference type="InterPro" id="IPR035367">
    <property type="entry name" value="Nrap_D2"/>
</dbReference>
<comment type="similarity">
    <text evidence="2 5">Belongs to the NRAP family.</text>
</comment>
<dbReference type="GO" id="GO:0034456">
    <property type="term" value="C:UTP-C complex"/>
    <property type="evidence" value="ECO:0007669"/>
    <property type="project" value="TreeGrafter"/>
</dbReference>
<evidence type="ECO:0000313" key="10">
    <source>
        <dbReference type="Proteomes" id="UP000558688"/>
    </source>
</evidence>
<dbReference type="GO" id="GO:0003723">
    <property type="term" value="F:RNA binding"/>
    <property type="evidence" value="ECO:0007669"/>
    <property type="project" value="UniProtKB-KW"/>
</dbReference>
<accession>A0A8H5E9P6</accession>
<dbReference type="GO" id="GO:0006409">
    <property type="term" value="P:tRNA export from nucleus"/>
    <property type="evidence" value="ECO:0007669"/>
    <property type="project" value="TreeGrafter"/>
</dbReference>
<dbReference type="AlphaFoldDB" id="A0A8H5E9P6"/>
<dbReference type="InterPro" id="IPR035082">
    <property type="entry name" value="Nrap_D1"/>
</dbReference>
<dbReference type="InterPro" id="IPR005554">
    <property type="entry name" value="NOL6/Upt22"/>
</dbReference>
<feature type="domain" description="Nrap protein" evidence="7">
    <location>
        <begin position="141"/>
        <end position="297"/>
    </location>
</feature>
<keyword evidence="5" id="KW-0690">Ribosome biogenesis</keyword>
<feature type="domain" description="Nrap protein" evidence="8">
    <location>
        <begin position="302"/>
        <end position="399"/>
    </location>
</feature>
<dbReference type="PANTHER" id="PTHR17972">
    <property type="entry name" value="NUCLEOLAR RNA-ASSOCIATED PROTEIN"/>
    <property type="match status" value="1"/>
</dbReference>
<evidence type="ECO:0000313" key="9">
    <source>
        <dbReference type="EMBL" id="KAF5251962.1"/>
    </source>
</evidence>
<feature type="non-terminal residue" evidence="9">
    <location>
        <position position="400"/>
    </location>
</feature>
<feature type="region of interest" description="Disordered" evidence="6">
    <location>
        <begin position="249"/>
        <end position="270"/>
    </location>
</feature>
<dbReference type="GO" id="GO:0006364">
    <property type="term" value="P:rRNA processing"/>
    <property type="evidence" value="ECO:0007669"/>
    <property type="project" value="UniProtKB-KW"/>
</dbReference>
<comment type="subcellular location">
    <subcellularLocation>
        <location evidence="1 5">Nucleus</location>
        <location evidence="1 5">Nucleolus</location>
    </subcellularLocation>
</comment>
<evidence type="ECO:0000256" key="1">
    <source>
        <dbReference type="ARBA" id="ARBA00004604"/>
    </source>
</evidence>
<evidence type="ECO:0000256" key="6">
    <source>
        <dbReference type="SAM" id="MobiDB-lite"/>
    </source>
</evidence>